<dbReference type="GO" id="GO:0005975">
    <property type="term" value="P:carbohydrate metabolic process"/>
    <property type="evidence" value="ECO:0007669"/>
    <property type="project" value="InterPro"/>
</dbReference>
<gene>
    <name evidence="5" type="ORF">GLW05_09645</name>
</gene>
<keyword evidence="3" id="KW-0812">Transmembrane</keyword>
<keyword evidence="3" id="KW-1133">Transmembrane helix</keyword>
<keyword evidence="2" id="KW-0732">Signal</keyword>
<comment type="caution">
    <text evidence="5">The sequence shown here is derived from an EMBL/GenBank/DDBJ whole genome shotgun (WGS) entry which is preliminary data.</text>
</comment>
<keyword evidence="3" id="KW-0472">Membrane</keyword>
<feature type="transmembrane region" description="Helical" evidence="3">
    <location>
        <begin position="5"/>
        <end position="26"/>
    </location>
</feature>
<reference evidence="5 6" key="1">
    <citation type="submission" date="2019-11" db="EMBL/GenBank/DDBJ databases">
        <title>Genome sequences of 17 halophilic strains isolated from different environments.</title>
        <authorList>
            <person name="Furrow R.E."/>
        </authorList>
    </citation>
    <scope>NUCLEOTIDE SEQUENCE [LARGE SCALE GENOMIC DNA]</scope>
    <source>
        <strain evidence="5 6">22514_16_FS</strain>
    </source>
</reference>
<sequence>MKKILVNVVFACSFMFLFSSMFLFYYDDFVSAVTSVQFDENKAFPIKECQEWTEDVRDFNVTKGNEAKEITVLMYHRVLDDQDVDVVHLDDKGDLYKTIVLKSEFEKQMKYLKEMGFVTITLEEFTLFMKGDINLPQKSILLTFDDGFKDNYEEVYPVLKAHDFTAINFIVTGLVTEKNQRYQAEKLQYFSVSDIQQSCEVFEFQSHTYNFHKRKGPRKSYLVIKPEGEIKTDLQTSLVNLNGSNKAFAYPYGDYNDTSVKVVDDLGFELAFTVESENAEPWMDMLKIPRKAVRPNNTMEDFKKLLYKPIETAP</sequence>
<evidence type="ECO:0000256" key="3">
    <source>
        <dbReference type="SAM" id="Phobius"/>
    </source>
</evidence>
<evidence type="ECO:0000313" key="6">
    <source>
        <dbReference type="Proteomes" id="UP000468638"/>
    </source>
</evidence>
<dbReference type="Gene3D" id="3.20.20.370">
    <property type="entry name" value="Glycoside hydrolase/deacetylase"/>
    <property type="match status" value="1"/>
</dbReference>
<comment type="subcellular location">
    <subcellularLocation>
        <location evidence="1">Secreted</location>
    </subcellularLocation>
</comment>
<evidence type="ECO:0000313" key="5">
    <source>
        <dbReference type="EMBL" id="MYL33861.1"/>
    </source>
</evidence>
<dbReference type="Proteomes" id="UP000468638">
    <property type="component" value="Unassembled WGS sequence"/>
</dbReference>
<organism evidence="5 6">
    <name type="scientific">Pontibacillus yanchengensis</name>
    <dbReference type="NCBI Taxonomy" id="462910"/>
    <lineage>
        <taxon>Bacteria</taxon>
        <taxon>Bacillati</taxon>
        <taxon>Bacillota</taxon>
        <taxon>Bacilli</taxon>
        <taxon>Bacillales</taxon>
        <taxon>Bacillaceae</taxon>
        <taxon>Pontibacillus</taxon>
    </lineage>
</organism>
<dbReference type="SUPFAM" id="SSF88713">
    <property type="entry name" value="Glycoside hydrolase/deacetylase"/>
    <property type="match status" value="1"/>
</dbReference>
<dbReference type="GO" id="GO:0005576">
    <property type="term" value="C:extracellular region"/>
    <property type="evidence" value="ECO:0007669"/>
    <property type="project" value="UniProtKB-SubCell"/>
</dbReference>
<dbReference type="InterPro" id="IPR002509">
    <property type="entry name" value="NODB_dom"/>
</dbReference>
<dbReference type="OrthoDB" id="9778320at2"/>
<dbReference type="InterPro" id="IPR011330">
    <property type="entry name" value="Glyco_hydro/deAcase_b/a-brl"/>
</dbReference>
<dbReference type="PROSITE" id="PS51677">
    <property type="entry name" value="NODB"/>
    <property type="match status" value="1"/>
</dbReference>
<dbReference type="EMBL" id="WMEQ01000006">
    <property type="protein sequence ID" value="MYL33861.1"/>
    <property type="molecule type" value="Genomic_DNA"/>
</dbReference>
<dbReference type="AlphaFoldDB" id="A0A6I5A3B9"/>
<feature type="domain" description="NodB homology" evidence="4">
    <location>
        <begin position="138"/>
        <end position="314"/>
    </location>
</feature>
<dbReference type="InterPro" id="IPR051398">
    <property type="entry name" value="Polysacch_Deacetylase"/>
</dbReference>
<protein>
    <submittedName>
        <fullName evidence="5">Polysaccharide deacetylase family protein</fullName>
    </submittedName>
</protein>
<dbReference type="GO" id="GO:0016810">
    <property type="term" value="F:hydrolase activity, acting on carbon-nitrogen (but not peptide) bonds"/>
    <property type="evidence" value="ECO:0007669"/>
    <property type="project" value="InterPro"/>
</dbReference>
<evidence type="ECO:0000256" key="1">
    <source>
        <dbReference type="ARBA" id="ARBA00004613"/>
    </source>
</evidence>
<evidence type="ECO:0000256" key="2">
    <source>
        <dbReference type="ARBA" id="ARBA00022729"/>
    </source>
</evidence>
<dbReference type="PANTHER" id="PTHR34216">
    <property type="match status" value="1"/>
</dbReference>
<dbReference type="PANTHER" id="PTHR34216:SF3">
    <property type="entry name" value="POLY-BETA-1,6-N-ACETYL-D-GLUCOSAMINE N-DEACETYLASE"/>
    <property type="match status" value="1"/>
</dbReference>
<dbReference type="Pfam" id="PF01522">
    <property type="entry name" value="Polysacc_deac_1"/>
    <property type="match status" value="1"/>
</dbReference>
<dbReference type="RefSeq" id="WP_160909575.1">
    <property type="nucleotide sequence ID" value="NZ_WMEQ01000006.1"/>
</dbReference>
<name>A0A6I5A3B9_9BACI</name>
<evidence type="ECO:0000259" key="4">
    <source>
        <dbReference type="PROSITE" id="PS51677"/>
    </source>
</evidence>
<accession>A0A6I5A3B9</accession>
<proteinExistence type="predicted"/>